<proteinExistence type="predicted"/>
<dbReference type="GO" id="GO:0016020">
    <property type="term" value="C:membrane"/>
    <property type="evidence" value="ECO:0007669"/>
    <property type="project" value="InterPro"/>
</dbReference>
<evidence type="ECO:0000256" key="1">
    <source>
        <dbReference type="SAM" id="SignalP"/>
    </source>
</evidence>
<dbReference type="Gene3D" id="2.40.160.10">
    <property type="entry name" value="Porin"/>
    <property type="match status" value="1"/>
</dbReference>
<sequence length="255" mass="27800">MNTLSLIAATAIVSLASTASAQSFGGITHEGSTISLAYSFHNDDEGDPYSENYTKHLTATSRYALGSNLGVAVTFGYVSETWEDEYYSRRHVLDLNPYYSFGNGSVGAYYTVISHHNTDDGSLNDTQFGITADYAANGFGVEFYAGAYMEDGYFNEDTVGIAGSYEINDATQVFISHRRDIDTDGDWTGMLSLGGTYDLQMAPVSITGELTKYGHNDVSFGDSEWNQITIAASYNFGAGAQSIFRGLRAEDFFYN</sequence>
<protein>
    <submittedName>
        <fullName evidence="2">Uncharacterized protein</fullName>
    </submittedName>
</protein>
<reference evidence="3" key="1">
    <citation type="submission" date="2016-10" db="EMBL/GenBank/DDBJ databases">
        <authorList>
            <person name="Varghese N."/>
            <person name="Submissions S."/>
        </authorList>
    </citation>
    <scope>NUCLEOTIDE SEQUENCE [LARGE SCALE GENOMIC DNA]</scope>
    <source>
        <strain evidence="3">DSM 26879</strain>
    </source>
</reference>
<dbReference type="Proteomes" id="UP000199478">
    <property type="component" value="Unassembled WGS sequence"/>
</dbReference>
<feature type="signal peptide" evidence="1">
    <location>
        <begin position="1"/>
        <end position="21"/>
    </location>
</feature>
<dbReference type="RefSeq" id="WP_090201046.1">
    <property type="nucleotide sequence ID" value="NZ_FOYP01000002.1"/>
</dbReference>
<feature type="chain" id="PRO_5011476644" evidence="1">
    <location>
        <begin position="22"/>
        <end position="255"/>
    </location>
</feature>
<dbReference type="OrthoDB" id="7737345at2"/>
<dbReference type="SUPFAM" id="SSF56935">
    <property type="entry name" value="Porins"/>
    <property type="match status" value="1"/>
</dbReference>
<evidence type="ECO:0000313" key="2">
    <source>
        <dbReference type="EMBL" id="SFR53581.1"/>
    </source>
</evidence>
<dbReference type="EMBL" id="FOYP01000002">
    <property type="protein sequence ID" value="SFR53581.1"/>
    <property type="molecule type" value="Genomic_DNA"/>
</dbReference>
<evidence type="ECO:0000313" key="3">
    <source>
        <dbReference type="Proteomes" id="UP000199478"/>
    </source>
</evidence>
<organism evidence="2 3">
    <name type="scientific">Yoonia tamlensis</name>
    <dbReference type="NCBI Taxonomy" id="390270"/>
    <lineage>
        <taxon>Bacteria</taxon>
        <taxon>Pseudomonadati</taxon>
        <taxon>Pseudomonadota</taxon>
        <taxon>Alphaproteobacteria</taxon>
        <taxon>Rhodobacterales</taxon>
        <taxon>Paracoccaceae</taxon>
        <taxon>Yoonia</taxon>
    </lineage>
</organism>
<dbReference type="AlphaFoldDB" id="A0A1I6HGL9"/>
<gene>
    <name evidence="2" type="ORF">SAMN04488005_2676</name>
</gene>
<accession>A0A1I6HGL9</accession>
<name>A0A1I6HGL9_9RHOB</name>
<dbReference type="GO" id="GO:0015288">
    <property type="term" value="F:porin activity"/>
    <property type="evidence" value="ECO:0007669"/>
    <property type="project" value="InterPro"/>
</dbReference>
<keyword evidence="1" id="KW-0732">Signal</keyword>
<keyword evidence="3" id="KW-1185">Reference proteome</keyword>
<dbReference type="InterPro" id="IPR023614">
    <property type="entry name" value="Porin_dom_sf"/>
</dbReference>